<sequence length="178" mass="19422">MRTAPLDPAAEQPRRKRRRGLWALLGIIAIVLVAGAAVLVPQWQQATSPAPSATLDPEQAAVRTVERYEDAWQQIDCAEYEESTTPAFRELLLLPECSGFTAEAKSFADGSDDYHLEVVAVSREGKKIIVSTTETYVSLVDDSGAPLTAPQPMTRAYDYVVVATETDWAIDDANVSLP</sequence>
<keyword evidence="1" id="KW-0472">Membrane</keyword>
<gene>
    <name evidence="2" type="ORF">ACH3VR_01840</name>
</gene>
<protein>
    <submittedName>
        <fullName evidence="2">Uncharacterized protein</fullName>
    </submittedName>
</protein>
<keyword evidence="1" id="KW-0812">Transmembrane</keyword>
<dbReference type="RefSeq" id="WP_396639043.1">
    <property type="nucleotide sequence ID" value="NZ_JBIQWL010000001.1"/>
</dbReference>
<reference evidence="2 3" key="1">
    <citation type="submission" date="2024-09" db="EMBL/GenBank/DDBJ databases">
        <authorList>
            <person name="Pan X."/>
        </authorList>
    </citation>
    <scope>NUCLEOTIDE SEQUENCE [LARGE SCALE GENOMIC DNA]</scope>
    <source>
        <strain evidence="2 3">B2969</strain>
    </source>
</reference>
<name>A0ABW7Q2P5_9MICO</name>
<organism evidence="2 3">
    <name type="scientific">Microbacterium alkaliflavum</name>
    <dbReference type="NCBI Taxonomy" id="3248839"/>
    <lineage>
        <taxon>Bacteria</taxon>
        <taxon>Bacillati</taxon>
        <taxon>Actinomycetota</taxon>
        <taxon>Actinomycetes</taxon>
        <taxon>Micrococcales</taxon>
        <taxon>Microbacteriaceae</taxon>
        <taxon>Microbacterium</taxon>
    </lineage>
</organism>
<comment type="caution">
    <text evidence="2">The sequence shown here is derived from an EMBL/GenBank/DDBJ whole genome shotgun (WGS) entry which is preliminary data.</text>
</comment>
<dbReference type="Proteomes" id="UP001610861">
    <property type="component" value="Unassembled WGS sequence"/>
</dbReference>
<evidence type="ECO:0000313" key="2">
    <source>
        <dbReference type="EMBL" id="MFH8249094.1"/>
    </source>
</evidence>
<keyword evidence="1" id="KW-1133">Transmembrane helix</keyword>
<proteinExistence type="predicted"/>
<keyword evidence="3" id="KW-1185">Reference proteome</keyword>
<accession>A0ABW7Q2P5</accession>
<dbReference type="EMBL" id="JBIQWL010000001">
    <property type="protein sequence ID" value="MFH8249094.1"/>
    <property type="molecule type" value="Genomic_DNA"/>
</dbReference>
<evidence type="ECO:0000256" key="1">
    <source>
        <dbReference type="SAM" id="Phobius"/>
    </source>
</evidence>
<evidence type="ECO:0000313" key="3">
    <source>
        <dbReference type="Proteomes" id="UP001610861"/>
    </source>
</evidence>
<feature type="transmembrane region" description="Helical" evidence="1">
    <location>
        <begin position="21"/>
        <end position="43"/>
    </location>
</feature>